<dbReference type="FunFam" id="2.20.25.80:FF:000003">
    <property type="entry name" value="WRKY transcription factor 57"/>
    <property type="match status" value="1"/>
</dbReference>
<evidence type="ECO:0000256" key="3">
    <source>
        <dbReference type="ARBA" id="ARBA00022737"/>
    </source>
</evidence>
<accession>A0A3P5ZTG8</accession>
<evidence type="ECO:0000256" key="4">
    <source>
        <dbReference type="ARBA" id="ARBA00022833"/>
    </source>
</evidence>
<evidence type="ECO:0000256" key="6">
    <source>
        <dbReference type="ARBA" id="ARBA00023125"/>
    </source>
</evidence>
<dbReference type="GO" id="GO:0005634">
    <property type="term" value="C:nucleus"/>
    <property type="evidence" value="ECO:0007669"/>
    <property type="project" value="UniProtKB-SubCell"/>
</dbReference>
<evidence type="ECO:0000256" key="8">
    <source>
        <dbReference type="ARBA" id="ARBA00023242"/>
    </source>
</evidence>
<dbReference type="Pfam" id="PF03106">
    <property type="entry name" value="WRKY"/>
    <property type="match status" value="2"/>
</dbReference>
<comment type="similarity">
    <text evidence="9">Belongs to the WRKY group I family.</text>
</comment>
<dbReference type="EMBL" id="LS974619">
    <property type="protein sequence ID" value="CAG7884446.1"/>
    <property type="molecule type" value="Genomic_DNA"/>
</dbReference>
<protein>
    <recommendedName>
        <fullName evidence="11">WRKY domain-containing protein</fullName>
    </recommendedName>
</protein>
<dbReference type="AlphaFoldDB" id="A0A3P5ZTG8"/>
<dbReference type="FunFam" id="2.20.25.80:FF:000006">
    <property type="entry name" value="WRKY transcription factor"/>
    <property type="match status" value="1"/>
</dbReference>
<dbReference type="PANTHER" id="PTHR31221:SF306">
    <property type="entry name" value="WRKY DOMAIN-CONTAINING PROTEIN"/>
    <property type="match status" value="1"/>
</dbReference>
<evidence type="ECO:0000256" key="1">
    <source>
        <dbReference type="ARBA" id="ARBA00004123"/>
    </source>
</evidence>
<keyword evidence="6" id="KW-0238">DNA-binding</keyword>
<dbReference type="Gramene" id="A03p57890.2_BraZ1">
    <property type="protein sequence ID" value="A03p57890.2_BraZ1.CDS"/>
    <property type="gene ID" value="A03g57890.2_BraZ1"/>
</dbReference>
<dbReference type="InterPro" id="IPR036576">
    <property type="entry name" value="WRKY_dom_sf"/>
</dbReference>
<feature type="region of interest" description="Disordered" evidence="10">
    <location>
        <begin position="139"/>
        <end position="178"/>
    </location>
</feature>
<feature type="domain" description="WRKY" evidence="11">
    <location>
        <begin position="349"/>
        <end position="414"/>
    </location>
</feature>
<dbReference type="GO" id="GO:0046872">
    <property type="term" value="F:metal ion binding"/>
    <property type="evidence" value="ECO:0007669"/>
    <property type="project" value="UniProtKB-KW"/>
</dbReference>
<keyword evidence="5" id="KW-0805">Transcription regulation</keyword>
<organism evidence="13">
    <name type="scientific">Brassica campestris</name>
    <name type="common">Field mustard</name>
    <dbReference type="NCBI Taxonomy" id="3711"/>
    <lineage>
        <taxon>Eukaryota</taxon>
        <taxon>Viridiplantae</taxon>
        <taxon>Streptophyta</taxon>
        <taxon>Embryophyta</taxon>
        <taxon>Tracheophyta</taxon>
        <taxon>Spermatophyta</taxon>
        <taxon>Magnoliopsida</taxon>
        <taxon>eudicotyledons</taxon>
        <taxon>Gunneridae</taxon>
        <taxon>Pentapetalae</taxon>
        <taxon>rosids</taxon>
        <taxon>malvids</taxon>
        <taxon>Brassicales</taxon>
        <taxon>Brassicaceae</taxon>
        <taxon>Brassiceae</taxon>
        <taxon>Brassica</taxon>
    </lineage>
</organism>
<dbReference type="PROSITE" id="PS50811">
    <property type="entry name" value="WRKY"/>
    <property type="match status" value="2"/>
</dbReference>
<evidence type="ECO:0000256" key="7">
    <source>
        <dbReference type="ARBA" id="ARBA00023163"/>
    </source>
</evidence>
<keyword evidence="2" id="KW-0479">Metal-binding</keyword>
<keyword evidence="4" id="KW-0862">Zinc</keyword>
<evidence type="ECO:0000313" key="12">
    <source>
        <dbReference type="EMBL" id="CAG7884446.1"/>
    </source>
</evidence>
<keyword evidence="7" id="KW-0804">Transcription</keyword>
<dbReference type="GO" id="GO:0043565">
    <property type="term" value="F:sequence-specific DNA binding"/>
    <property type="evidence" value="ECO:0007669"/>
    <property type="project" value="InterPro"/>
</dbReference>
<dbReference type="InterPro" id="IPR003657">
    <property type="entry name" value="WRKY_dom"/>
</dbReference>
<keyword evidence="3" id="KW-0677">Repeat</keyword>
<evidence type="ECO:0000256" key="10">
    <source>
        <dbReference type="SAM" id="MobiDB-lite"/>
    </source>
</evidence>
<evidence type="ECO:0000256" key="2">
    <source>
        <dbReference type="ARBA" id="ARBA00022723"/>
    </source>
</evidence>
<dbReference type="Proteomes" id="UP000694005">
    <property type="component" value="Chromosome A03"/>
</dbReference>
<dbReference type="SUPFAM" id="SSF118290">
    <property type="entry name" value="WRKY DNA-binding domain"/>
    <property type="match status" value="2"/>
</dbReference>
<evidence type="ECO:0000259" key="11">
    <source>
        <dbReference type="PROSITE" id="PS50811"/>
    </source>
</evidence>
<name>A0A3P5ZTG8_BRACM</name>
<evidence type="ECO:0000313" key="13">
    <source>
        <dbReference type="EMBL" id="VDC83522.1"/>
    </source>
</evidence>
<evidence type="ECO:0000256" key="9">
    <source>
        <dbReference type="ARBA" id="ARBA00061157"/>
    </source>
</evidence>
<evidence type="ECO:0000256" key="5">
    <source>
        <dbReference type="ARBA" id="ARBA00023015"/>
    </source>
</evidence>
<comment type="subcellular location">
    <subcellularLocation>
        <location evidence="1">Nucleus</location>
    </subcellularLocation>
</comment>
<dbReference type="InterPro" id="IPR044810">
    <property type="entry name" value="WRKY_plant"/>
</dbReference>
<feature type="domain" description="WRKY" evidence="11">
    <location>
        <begin position="175"/>
        <end position="233"/>
    </location>
</feature>
<dbReference type="GO" id="GO:0003700">
    <property type="term" value="F:DNA-binding transcription factor activity"/>
    <property type="evidence" value="ECO:0007669"/>
    <property type="project" value="InterPro"/>
</dbReference>
<reference evidence="13" key="1">
    <citation type="submission" date="2018-11" db="EMBL/GenBank/DDBJ databases">
        <authorList>
            <consortium name="Genoscope - CEA"/>
            <person name="William W."/>
        </authorList>
    </citation>
    <scope>NUCLEOTIDE SEQUENCE</scope>
</reference>
<gene>
    <name evidence="13" type="ORF">BRAA03T14740Z</name>
    <name evidence="12" type="ORF">BRAPAZ1V2_A03P57890.2</name>
</gene>
<feature type="region of interest" description="Disordered" evidence="10">
    <location>
        <begin position="317"/>
        <end position="340"/>
    </location>
</feature>
<dbReference type="SMART" id="SM00774">
    <property type="entry name" value="WRKY"/>
    <property type="match status" value="2"/>
</dbReference>
<dbReference type="Gene3D" id="2.20.25.80">
    <property type="entry name" value="WRKY domain"/>
    <property type="match status" value="2"/>
</dbReference>
<proteinExistence type="inferred from homology"/>
<keyword evidence="8" id="KW-0539">Nucleus</keyword>
<sequence length="549" mass="60125">MPGFDNNFAVMGEWLDPSPNHKKRSKAELEREVSLEDIKNKGFLHASFQEKPCYSSNGLSERIAARTGFKVQRLKTESIFPSPCLAISSPGVSPATLLESPVFLSNPLTSPTTGKLSSLPSDKAKDEFNDEIATSLALSLDPTTNIGSEPDDSQAYEQAHDSDLGDSMPSGSPEDDGYNWRKYGQKLVKGSEYPRSYYKCTHPNCEVKKKVERSREGHITEIKYVKAHNHLKPPTKSRSVTGLSGTSNDMQIDGTGTNENLQWTSPVSEEVGYGSHSGSMQVQSGAQFGYGGVATDAFSKDEEDRTSYMSVSLGYHGQIDESEPKRRKLETSGSTRGTREPKVVVKTTSDIDILEDGYRWRKYGQKVVKGNPNPRSYYKCTASGCNVTKHVERASDDLTSVLTTYIGKHNHAVAAARNSSHVGSDSSGTVQGGLATQTHNRHVHYPLPHSSSEELVTANSSLHDFQPYLRSPSGFSVYYVGETELTDISMSGLPIEQERFLGLEALAIGDPDGLMLQLAAEPKVEQVSQQELGLSRSSLIDIMSRLPQL</sequence>
<dbReference type="PANTHER" id="PTHR31221">
    <property type="entry name" value="WRKY TRANSCRIPTION FACTOR PROTEIN 1-RELATED"/>
    <property type="match status" value="1"/>
</dbReference>
<dbReference type="EMBL" id="LR031572">
    <property type="protein sequence ID" value="VDC83522.1"/>
    <property type="molecule type" value="Genomic_DNA"/>
</dbReference>